<protein>
    <recommendedName>
        <fullName evidence="3">Nephrocystin 3-like N-terminal domain-containing protein</fullName>
    </recommendedName>
</protein>
<dbReference type="InterPro" id="IPR056884">
    <property type="entry name" value="NPHP3-like_N"/>
</dbReference>
<feature type="signal peptide" evidence="2">
    <location>
        <begin position="1"/>
        <end position="19"/>
    </location>
</feature>
<dbReference type="Pfam" id="PF24883">
    <property type="entry name" value="NPHP3_N"/>
    <property type="match status" value="1"/>
</dbReference>
<keyword evidence="1" id="KW-0677">Repeat</keyword>
<evidence type="ECO:0000313" key="5">
    <source>
        <dbReference type="Proteomes" id="UP000290288"/>
    </source>
</evidence>
<evidence type="ECO:0000313" key="4">
    <source>
        <dbReference type="EMBL" id="RXW16967.1"/>
    </source>
</evidence>
<feature type="domain" description="Nephrocystin 3-like N-terminal" evidence="3">
    <location>
        <begin position="50"/>
        <end position="186"/>
    </location>
</feature>
<dbReference type="OrthoDB" id="3045137at2759"/>
<gene>
    <name evidence="4" type="ORF">EST38_g8881</name>
</gene>
<evidence type="ECO:0000259" key="3">
    <source>
        <dbReference type="Pfam" id="PF24883"/>
    </source>
</evidence>
<dbReference type="STRING" id="2316362.A0A4Q2DBC9"/>
<feature type="chain" id="PRO_5020557459" description="Nephrocystin 3-like N-terminal domain-containing protein" evidence="2">
    <location>
        <begin position="20"/>
        <end position="298"/>
    </location>
</feature>
<keyword evidence="2" id="KW-0732">Signal</keyword>
<name>A0A4Q2DBC9_9AGAR</name>
<dbReference type="EMBL" id="SDEE01000383">
    <property type="protein sequence ID" value="RXW16967.1"/>
    <property type="molecule type" value="Genomic_DNA"/>
</dbReference>
<reference evidence="4 5" key="1">
    <citation type="submission" date="2019-01" db="EMBL/GenBank/DDBJ databases">
        <title>Draft genome sequence of Psathyrella aberdarensis IHI B618.</title>
        <authorList>
            <person name="Buettner E."/>
            <person name="Kellner H."/>
        </authorList>
    </citation>
    <scope>NUCLEOTIDE SEQUENCE [LARGE SCALE GENOMIC DNA]</scope>
    <source>
        <strain evidence="4 5">IHI B618</strain>
    </source>
</reference>
<dbReference type="AlphaFoldDB" id="A0A4Q2DBC9"/>
<dbReference type="InterPro" id="IPR027417">
    <property type="entry name" value="P-loop_NTPase"/>
</dbReference>
<proteinExistence type="predicted"/>
<keyword evidence="5" id="KW-1185">Reference proteome</keyword>
<dbReference type="Proteomes" id="UP000290288">
    <property type="component" value="Unassembled WGS sequence"/>
</dbReference>
<dbReference type="Gene3D" id="3.40.50.300">
    <property type="entry name" value="P-loop containing nucleotide triphosphate hydrolases"/>
    <property type="match status" value="1"/>
</dbReference>
<organism evidence="4 5">
    <name type="scientific">Candolleomyces aberdarensis</name>
    <dbReference type="NCBI Taxonomy" id="2316362"/>
    <lineage>
        <taxon>Eukaryota</taxon>
        <taxon>Fungi</taxon>
        <taxon>Dikarya</taxon>
        <taxon>Basidiomycota</taxon>
        <taxon>Agaricomycotina</taxon>
        <taxon>Agaricomycetes</taxon>
        <taxon>Agaricomycetidae</taxon>
        <taxon>Agaricales</taxon>
        <taxon>Agaricineae</taxon>
        <taxon>Psathyrellaceae</taxon>
        <taxon>Candolleomyces</taxon>
    </lineage>
</organism>
<dbReference type="PANTHER" id="PTHR10039:SF14">
    <property type="entry name" value="NACHT DOMAIN-CONTAINING PROTEIN"/>
    <property type="match status" value="1"/>
</dbReference>
<dbReference type="PANTHER" id="PTHR10039">
    <property type="entry name" value="AMELOGENIN"/>
    <property type="match status" value="1"/>
</dbReference>
<accession>A0A4Q2DBC9</accession>
<evidence type="ECO:0000256" key="1">
    <source>
        <dbReference type="ARBA" id="ARBA00022737"/>
    </source>
</evidence>
<comment type="caution">
    <text evidence="4">The sequence shown here is derived from an EMBL/GenBank/DDBJ whole genome shotgun (WGS) entry which is preliminary data.</text>
</comment>
<dbReference type="SUPFAM" id="SSF52540">
    <property type="entry name" value="P-loop containing nucleoside triphosphate hydrolases"/>
    <property type="match status" value="1"/>
</dbReference>
<sequence>MHNFTLNGLLFLYQHAAMGAVHESDERFPPPLCYPGTRDVVVSQVIGWYLDEKGRKKIMWVHAPLGYGKTAIAGTVKEKLDAMQLDFKSPVGATFFFWRSSPERSSPTRFIITLAYQLARSIPKLRPLIDAAIESQRDVVKMALEIQLMKLIVEPFKSLDNLATVPNRLVIVDGIDECINLDREFLVKRRYAEDQEIVQIRVLDLIRRLHSHHLPLSFLILSQPEAWIKRHLESRLFRDVVEPLNLYEVGDHMNDVKRFVRVELSQIAEYLSLEGADEASVKSQATDMALAWEICHIV</sequence>
<evidence type="ECO:0000256" key="2">
    <source>
        <dbReference type="SAM" id="SignalP"/>
    </source>
</evidence>